<keyword evidence="1" id="KW-0813">Transport</keyword>
<dbReference type="InterPro" id="IPR003593">
    <property type="entry name" value="AAA+_ATPase"/>
</dbReference>
<dbReference type="SUPFAM" id="SSF52540">
    <property type="entry name" value="P-loop containing nucleoside triphosphate hydrolases"/>
    <property type="match status" value="1"/>
</dbReference>
<dbReference type="InterPro" id="IPR003439">
    <property type="entry name" value="ABC_transporter-like_ATP-bd"/>
</dbReference>
<dbReference type="InterPro" id="IPR005670">
    <property type="entry name" value="PstB-like"/>
</dbReference>
<dbReference type="CDD" id="cd03260">
    <property type="entry name" value="ABC_PstB_phosphate_transporter"/>
    <property type="match status" value="1"/>
</dbReference>
<evidence type="ECO:0000256" key="4">
    <source>
        <dbReference type="ARBA" id="ARBA00022840"/>
    </source>
</evidence>
<evidence type="ECO:0000313" key="7">
    <source>
        <dbReference type="Proteomes" id="UP000539075"/>
    </source>
</evidence>
<name>A0A7W8FEY2_9BACT</name>
<dbReference type="GO" id="GO:0016887">
    <property type="term" value="F:ATP hydrolysis activity"/>
    <property type="evidence" value="ECO:0007669"/>
    <property type="project" value="InterPro"/>
</dbReference>
<evidence type="ECO:0000259" key="5">
    <source>
        <dbReference type="PROSITE" id="PS50893"/>
    </source>
</evidence>
<dbReference type="GO" id="GO:0005524">
    <property type="term" value="F:ATP binding"/>
    <property type="evidence" value="ECO:0007669"/>
    <property type="project" value="UniProtKB-KW"/>
</dbReference>
<evidence type="ECO:0000256" key="3">
    <source>
        <dbReference type="ARBA" id="ARBA00022741"/>
    </source>
</evidence>
<evidence type="ECO:0000256" key="2">
    <source>
        <dbReference type="ARBA" id="ARBA00022592"/>
    </source>
</evidence>
<dbReference type="InterPro" id="IPR017871">
    <property type="entry name" value="ABC_transporter-like_CS"/>
</dbReference>
<feature type="domain" description="ABC transporter" evidence="5">
    <location>
        <begin position="5"/>
        <end position="254"/>
    </location>
</feature>
<dbReference type="PROSITE" id="PS00211">
    <property type="entry name" value="ABC_TRANSPORTER_1"/>
    <property type="match status" value="1"/>
</dbReference>
<protein>
    <submittedName>
        <fullName evidence="6">Phosphate transport system ATP-binding protein</fullName>
    </submittedName>
</protein>
<dbReference type="GO" id="GO:0035435">
    <property type="term" value="P:phosphate ion transmembrane transport"/>
    <property type="evidence" value="ECO:0007669"/>
    <property type="project" value="InterPro"/>
</dbReference>
<keyword evidence="7" id="KW-1185">Reference proteome</keyword>
<keyword evidence="3" id="KW-0547">Nucleotide-binding</keyword>
<dbReference type="AlphaFoldDB" id="A0A7W8FEY2"/>
<dbReference type="EMBL" id="JACHGO010000003">
    <property type="protein sequence ID" value="MBB5143313.1"/>
    <property type="molecule type" value="Genomic_DNA"/>
</dbReference>
<evidence type="ECO:0000313" key="6">
    <source>
        <dbReference type="EMBL" id="MBB5143313.1"/>
    </source>
</evidence>
<dbReference type="SMART" id="SM00382">
    <property type="entry name" value="AAA"/>
    <property type="match status" value="1"/>
</dbReference>
<proteinExistence type="predicted"/>
<dbReference type="PROSITE" id="PS50893">
    <property type="entry name" value="ABC_TRANSPORTER_2"/>
    <property type="match status" value="1"/>
</dbReference>
<dbReference type="Pfam" id="PF00005">
    <property type="entry name" value="ABC_tran"/>
    <property type="match status" value="1"/>
</dbReference>
<dbReference type="Gene3D" id="3.40.50.300">
    <property type="entry name" value="P-loop containing nucleotide triphosphate hydrolases"/>
    <property type="match status" value="1"/>
</dbReference>
<organism evidence="6 7">
    <name type="scientific">Desulfovibrio intestinalis</name>
    <dbReference type="NCBI Taxonomy" id="58621"/>
    <lineage>
        <taxon>Bacteria</taxon>
        <taxon>Pseudomonadati</taxon>
        <taxon>Thermodesulfobacteriota</taxon>
        <taxon>Desulfovibrionia</taxon>
        <taxon>Desulfovibrionales</taxon>
        <taxon>Desulfovibrionaceae</taxon>
        <taxon>Desulfovibrio</taxon>
    </lineage>
</organism>
<reference evidence="6 7" key="1">
    <citation type="submission" date="2020-08" db="EMBL/GenBank/DDBJ databases">
        <title>Genomic Encyclopedia of Type Strains, Phase IV (KMG-IV): sequencing the most valuable type-strain genomes for metagenomic binning, comparative biology and taxonomic classification.</title>
        <authorList>
            <person name="Goeker M."/>
        </authorList>
    </citation>
    <scope>NUCLEOTIDE SEQUENCE [LARGE SCALE GENOMIC DNA]</scope>
    <source>
        <strain evidence="6 7">DSM 11275</strain>
    </source>
</reference>
<dbReference type="GO" id="GO:0016020">
    <property type="term" value="C:membrane"/>
    <property type="evidence" value="ECO:0007669"/>
    <property type="project" value="InterPro"/>
</dbReference>
<keyword evidence="4 6" id="KW-0067">ATP-binding</keyword>
<evidence type="ECO:0000256" key="1">
    <source>
        <dbReference type="ARBA" id="ARBA00022448"/>
    </source>
</evidence>
<dbReference type="Proteomes" id="UP000539075">
    <property type="component" value="Unassembled WGS sequence"/>
</dbReference>
<keyword evidence="2" id="KW-0592">Phosphate transport</keyword>
<dbReference type="GO" id="GO:0005315">
    <property type="term" value="F:phosphate transmembrane transporter activity"/>
    <property type="evidence" value="ECO:0007669"/>
    <property type="project" value="InterPro"/>
</dbReference>
<dbReference type="InterPro" id="IPR027417">
    <property type="entry name" value="P-loop_NTPase"/>
</dbReference>
<sequence>MTMAVRISDLCVDFGSRRVLRHIGIEAPARGITVLAGRSGSGKTTLLRALNRLNEAFPQCRTSGLVELDLGHGLEAIYPSPGVNVRPLAQLRRLVGMVFQTPNVLPVSVERNLALPLEVVAGLPQKAQRHKIEEALVGVGLWDEVKDRLDMPAARLSGGQQQRLCLARALALEPAVLLLDEPTASLDVHATADIEELLLRLASQYPLLVVSHNPEQAVRLGERLIVMTDGQVRQTFERGQADADTLARALGDAGQIRSNEV</sequence>
<gene>
    <name evidence="6" type="ORF">HNQ38_001401</name>
</gene>
<dbReference type="PANTHER" id="PTHR43423">
    <property type="entry name" value="ABC TRANSPORTER I FAMILY MEMBER 17"/>
    <property type="match status" value="1"/>
</dbReference>
<accession>A0A7W8FEY2</accession>
<dbReference type="PANTHER" id="PTHR43423:SF1">
    <property type="entry name" value="ABC TRANSPORTER I FAMILY MEMBER 17"/>
    <property type="match status" value="1"/>
</dbReference>
<dbReference type="RefSeq" id="WP_183718699.1">
    <property type="nucleotide sequence ID" value="NZ_JACHGO010000003.1"/>
</dbReference>
<comment type="caution">
    <text evidence="6">The sequence shown here is derived from an EMBL/GenBank/DDBJ whole genome shotgun (WGS) entry which is preliminary data.</text>
</comment>